<dbReference type="Pfam" id="PF01682">
    <property type="entry name" value="DB"/>
    <property type="match status" value="1"/>
</dbReference>
<organism evidence="2 3">
    <name type="scientific">Aplysia californica</name>
    <name type="common">California sea hare</name>
    <dbReference type="NCBI Taxonomy" id="6500"/>
    <lineage>
        <taxon>Eukaryota</taxon>
        <taxon>Metazoa</taxon>
        <taxon>Spiralia</taxon>
        <taxon>Lophotrochozoa</taxon>
        <taxon>Mollusca</taxon>
        <taxon>Gastropoda</taxon>
        <taxon>Heterobranchia</taxon>
        <taxon>Euthyneura</taxon>
        <taxon>Tectipleura</taxon>
        <taxon>Aplysiida</taxon>
        <taxon>Aplysioidea</taxon>
        <taxon>Aplysiidae</taxon>
        <taxon>Aplysia</taxon>
    </lineage>
</organism>
<dbReference type="GeneID" id="106013847"/>
<keyword evidence="2" id="KW-1185">Reference proteome</keyword>
<feature type="domain" description="Domain of unknown function DB" evidence="1">
    <location>
        <begin position="6"/>
        <end position="84"/>
    </location>
</feature>
<dbReference type="RefSeq" id="XP_012946068.1">
    <property type="nucleotide sequence ID" value="XM_013090614.2"/>
</dbReference>
<proteinExistence type="predicted"/>
<gene>
    <name evidence="3" type="primary">LOC106013847</name>
</gene>
<evidence type="ECO:0000313" key="2">
    <source>
        <dbReference type="Proteomes" id="UP000694888"/>
    </source>
</evidence>
<sequence>MAYSHCCENAGLSRECVPECVSQQTASSSHPACRRDRPKILGCFADGQDHAVCCESSGLPAECLPLCRGHPMGSNLLVATCLSYKHEGIILSCLLESSGKMG</sequence>
<dbReference type="Proteomes" id="UP000694888">
    <property type="component" value="Unplaced"/>
</dbReference>
<evidence type="ECO:0000313" key="3">
    <source>
        <dbReference type="RefSeq" id="XP_012946068.1"/>
    </source>
</evidence>
<protein>
    <submittedName>
        <fullName evidence="3">Ig-like and fibronectin type-III domain-containing protein 1</fullName>
    </submittedName>
</protein>
<dbReference type="InterPro" id="IPR002602">
    <property type="entry name" value="DB"/>
</dbReference>
<accession>A0ABM1AEC9</accession>
<reference evidence="3" key="1">
    <citation type="submission" date="2025-08" db="UniProtKB">
        <authorList>
            <consortium name="RefSeq"/>
        </authorList>
    </citation>
    <scope>IDENTIFICATION</scope>
</reference>
<name>A0ABM1AEC9_APLCA</name>
<evidence type="ECO:0000259" key="1">
    <source>
        <dbReference type="Pfam" id="PF01682"/>
    </source>
</evidence>